<evidence type="ECO:0000313" key="3">
    <source>
        <dbReference type="Proteomes" id="UP000284395"/>
    </source>
</evidence>
<dbReference type="EMBL" id="RAPF01000001">
    <property type="protein sequence ID" value="RKF23304.1"/>
    <property type="molecule type" value="Genomic_DNA"/>
</dbReference>
<dbReference type="OrthoDB" id="9799894at2"/>
<reference evidence="2 3" key="1">
    <citation type="submission" date="2018-09" db="EMBL/GenBank/DDBJ databases">
        <title>Altererythrobacter spongiae sp. nov., isolated from a marine sponge.</title>
        <authorList>
            <person name="Zhuang L."/>
            <person name="Luo L."/>
        </authorList>
    </citation>
    <scope>NUCLEOTIDE SEQUENCE [LARGE SCALE GENOMIC DNA]</scope>
    <source>
        <strain evidence="2 3">HN-Y73</strain>
    </source>
</reference>
<sequence>MIVFDLVCSSGHRFEGWFGSSQDYASQQERELLSCPQCGSAQIEKAPMAPAVPRKGNQQSHPIPREHAPGDETKHAEKEGDALHGPSQDVTAGEMPPQVAQALEKLAQVQAEALKESTWVGSRFSEEARAMHYGEKKSDAIHGRASAEETRELLEEGITVSPLLFPISPPDEMN</sequence>
<dbReference type="PIRSF" id="PIRSF032131">
    <property type="entry name" value="UCP032131"/>
    <property type="match status" value="1"/>
</dbReference>
<organism evidence="2 3">
    <name type="scientific">Altericroceibacterium spongiae</name>
    <dbReference type="NCBI Taxonomy" id="2320269"/>
    <lineage>
        <taxon>Bacteria</taxon>
        <taxon>Pseudomonadati</taxon>
        <taxon>Pseudomonadota</taxon>
        <taxon>Alphaproteobacteria</taxon>
        <taxon>Sphingomonadales</taxon>
        <taxon>Erythrobacteraceae</taxon>
        <taxon>Altericroceibacterium</taxon>
    </lineage>
</organism>
<gene>
    <name evidence="2" type="ORF">D6851_02175</name>
</gene>
<comment type="caution">
    <text evidence="2">The sequence shown here is derived from an EMBL/GenBank/DDBJ whole genome shotgun (WGS) entry which is preliminary data.</text>
</comment>
<feature type="region of interest" description="Disordered" evidence="1">
    <location>
        <begin position="49"/>
        <end position="98"/>
    </location>
</feature>
<dbReference type="RefSeq" id="WP_120323208.1">
    <property type="nucleotide sequence ID" value="NZ_RAPF01000001.1"/>
</dbReference>
<dbReference type="AlphaFoldDB" id="A0A420ERI4"/>
<dbReference type="Pfam" id="PF06676">
    <property type="entry name" value="DUF1178"/>
    <property type="match status" value="1"/>
</dbReference>
<proteinExistence type="predicted"/>
<protein>
    <submittedName>
        <fullName evidence="2">DUF1178 family protein</fullName>
    </submittedName>
</protein>
<accession>A0A420ERI4</accession>
<dbReference type="InterPro" id="IPR009562">
    <property type="entry name" value="DUF1178"/>
</dbReference>
<name>A0A420ERI4_9SPHN</name>
<keyword evidence="3" id="KW-1185">Reference proteome</keyword>
<dbReference type="Proteomes" id="UP000284395">
    <property type="component" value="Unassembled WGS sequence"/>
</dbReference>
<evidence type="ECO:0000256" key="1">
    <source>
        <dbReference type="SAM" id="MobiDB-lite"/>
    </source>
</evidence>
<feature type="compositionally biased region" description="Basic and acidic residues" evidence="1">
    <location>
        <begin position="63"/>
        <end position="82"/>
    </location>
</feature>
<evidence type="ECO:0000313" key="2">
    <source>
        <dbReference type="EMBL" id="RKF23304.1"/>
    </source>
</evidence>